<reference evidence="6 7" key="1">
    <citation type="journal article" date="2012" name="BMC Genomics">
        <title>Complete genome sequence of Saccharothrix espanaensis DSM 44229T and comparison to the other completely sequenced Pseudonocardiaceae.</title>
        <authorList>
            <person name="Strobel T."/>
            <person name="Al-Dilaimi A."/>
            <person name="Blom J."/>
            <person name="Gessner A."/>
            <person name="Kalinowski J."/>
            <person name="Luzhetska M."/>
            <person name="Puhler A."/>
            <person name="Szczepanowski R."/>
            <person name="Bechthold A."/>
            <person name="Ruckert C."/>
        </authorList>
    </citation>
    <scope>NUCLEOTIDE SEQUENCE [LARGE SCALE GENOMIC DNA]</scope>
    <source>
        <strain evidence="7">ATCC 51144 / DSM 44229 / JCM 9112 / NBRC 15066 / NRRL 15764</strain>
    </source>
</reference>
<dbReference type="Pfam" id="PF00764">
    <property type="entry name" value="Arginosuc_synth"/>
    <property type="match status" value="1"/>
</dbReference>
<dbReference type="InterPro" id="IPR024074">
    <property type="entry name" value="AS_cat/multimer_dom_body"/>
</dbReference>
<organism evidence="6 7">
    <name type="scientific">Saccharothrix espanaensis (strain ATCC 51144 / DSM 44229 / JCM 9112 / NBRC 15066 / NRRL 15764)</name>
    <dbReference type="NCBI Taxonomy" id="1179773"/>
    <lineage>
        <taxon>Bacteria</taxon>
        <taxon>Bacillati</taxon>
        <taxon>Actinomycetota</taxon>
        <taxon>Actinomycetes</taxon>
        <taxon>Pseudonocardiales</taxon>
        <taxon>Pseudonocardiaceae</taxon>
        <taxon>Saccharothrix</taxon>
    </lineage>
</organism>
<dbReference type="EMBL" id="HE804045">
    <property type="protein sequence ID" value="CCH33832.1"/>
    <property type="molecule type" value="Genomic_DNA"/>
</dbReference>
<keyword evidence="7" id="KW-1185">Reference proteome</keyword>
<feature type="region of interest" description="Disordered" evidence="4">
    <location>
        <begin position="150"/>
        <end position="200"/>
    </location>
</feature>
<proteinExistence type="predicted"/>
<dbReference type="OrthoDB" id="9801641at2"/>
<dbReference type="BioCyc" id="SESP1179773:BN6_RS31770-MONOMER"/>
<dbReference type="Proteomes" id="UP000006281">
    <property type="component" value="Chromosome"/>
</dbReference>
<dbReference type="GO" id="GO:0005524">
    <property type="term" value="F:ATP binding"/>
    <property type="evidence" value="ECO:0007669"/>
    <property type="project" value="UniProtKB-KW"/>
</dbReference>
<dbReference type="HOGENOM" id="CLU_881748_0_0_11"/>
<keyword evidence="3" id="KW-0067">ATP-binding</keyword>
<evidence type="ECO:0000256" key="4">
    <source>
        <dbReference type="SAM" id="MobiDB-lite"/>
    </source>
</evidence>
<dbReference type="InterPro" id="IPR048267">
    <property type="entry name" value="Arginosuc_syn_N"/>
</dbReference>
<dbReference type="RefSeq" id="WP_015103943.1">
    <property type="nucleotide sequence ID" value="NC_019673.1"/>
</dbReference>
<evidence type="ECO:0000256" key="3">
    <source>
        <dbReference type="ARBA" id="ARBA00022840"/>
    </source>
</evidence>
<dbReference type="Gene3D" id="3.40.50.620">
    <property type="entry name" value="HUPs"/>
    <property type="match status" value="1"/>
</dbReference>
<sequence length="257" mass="26989">MTDLVVLAGPSDDRFAEGAVVVVDLGQDEDPGTARGTAEVVEVDARDEFAQRYGLPALQAGASHPDLVPALSQPLTAHHVVRVARHRGATAVAEQEVRVLTAPPVVPRPAHPNDHHELVVTFDHGVPVALDGETVTARPAVQELDLRAGGRHRERFDARSPWPRPTGGGKTSPWNPTSPASSGRPAGAGVSWCSPGSGSRWSAPLEQALDGVLDAARQHVCGEVRVLLPGGPAEVRPAAERGGHPLHQTVAKGFVQL</sequence>
<feature type="compositionally biased region" description="Polar residues" evidence="4">
    <location>
        <begin position="172"/>
        <end position="181"/>
    </location>
</feature>
<dbReference type="eggNOG" id="COG0137">
    <property type="taxonomic scope" value="Bacteria"/>
</dbReference>
<feature type="domain" description="Arginosuccinate synthase-like N-terminal" evidence="5">
    <location>
        <begin position="21"/>
        <end position="93"/>
    </location>
</feature>
<evidence type="ECO:0000256" key="2">
    <source>
        <dbReference type="ARBA" id="ARBA00022741"/>
    </source>
</evidence>
<accession>K0K8G0</accession>
<dbReference type="STRING" id="1179773.BN6_65950"/>
<evidence type="ECO:0000313" key="7">
    <source>
        <dbReference type="Proteomes" id="UP000006281"/>
    </source>
</evidence>
<evidence type="ECO:0000259" key="5">
    <source>
        <dbReference type="Pfam" id="PF00764"/>
    </source>
</evidence>
<dbReference type="PATRIC" id="fig|1179773.3.peg.6644"/>
<evidence type="ECO:0000256" key="1">
    <source>
        <dbReference type="ARBA" id="ARBA00022598"/>
    </source>
</evidence>
<evidence type="ECO:0000313" key="6">
    <source>
        <dbReference type="EMBL" id="CCH33832.1"/>
    </source>
</evidence>
<keyword evidence="1" id="KW-0436">Ligase</keyword>
<dbReference type="SUPFAM" id="SSF69864">
    <property type="entry name" value="Argininosuccinate synthetase, C-terminal domain"/>
    <property type="match status" value="1"/>
</dbReference>
<dbReference type="KEGG" id="sesp:BN6_65950"/>
<dbReference type="UniPathway" id="UPA00068">
    <property type="reaction ID" value="UER00113"/>
</dbReference>
<dbReference type="InterPro" id="IPR014729">
    <property type="entry name" value="Rossmann-like_a/b/a_fold"/>
</dbReference>
<name>K0K8G0_SACES</name>
<protein>
    <recommendedName>
        <fullName evidence="5">Arginosuccinate synthase-like N-terminal domain-containing protein</fullName>
    </recommendedName>
</protein>
<dbReference type="GO" id="GO:0006526">
    <property type="term" value="P:L-arginine biosynthetic process"/>
    <property type="evidence" value="ECO:0007669"/>
    <property type="project" value="UniProtKB-UniPathway"/>
</dbReference>
<dbReference type="GO" id="GO:0004055">
    <property type="term" value="F:argininosuccinate synthase activity"/>
    <property type="evidence" value="ECO:0007669"/>
    <property type="project" value="InterPro"/>
</dbReference>
<keyword evidence="2" id="KW-0547">Nucleotide-binding</keyword>
<dbReference type="AlphaFoldDB" id="K0K8G0"/>
<gene>
    <name evidence="6" type="ordered locus">BN6_65950</name>
</gene>